<dbReference type="InterPro" id="IPR023214">
    <property type="entry name" value="HAD_sf"/>
</dbReference>
<dbReference type="PANTHER" id="PTHR12103">
    <property type="entry name" value="5'-NUCLEOTIDASE DOMAIN-CONTAINING"/>
    <property type="match status" value="1"/>
</dbReference>
<evidence type="ECO:0000313" key="8">
    <source>
        <dbReference type="RefSeq" id="XP_056841632.1"/>
    </source>
</evidence>
<dbReference type="SUPFAM" id="SSF56784">
    <property type="entry name" value="HAD-like"/>
    <property type="match status" value="1"/>
</dbReference>
<protein>
    <submittedName>
        <fullName evidence="6 7">Uncharacterized protein LOC108837924 isoform X1</fullName>
    </submittedName>
</protein>
<comment type="similarity">
    <text evidence="1">Belongs to the 5'(3')-deoxyribonucleotidase family.</text>
</comment>
<evidence type="ECO:0000313" key="7">
    <source>
        <dbReference type="RefSeq" id="XP_056841605.1"/>
    </source>
</evidence>
<dbReference type="RefSeq" id="XP_056841632.1">
    <property type="nucleotide sequence ID" value="XM_056985652.1"/>
</dbReference>
<evidence type="ECO:0000256" key="2">
    <source>
        <dbReference type="ARBA" id="ARBA00022723"/>
    </source>
</evidence>
<keyword evidence="5" id="KW-1185">Reference proteome</keyword>
<evidence type="ECO:0000256" key="3">
    <source>
        <dbReference type="ARBA" id="ARBA00022801"/>
    </source>
</evidence>
<evidence type="ECO:0000313" key="9">
    <source>
        <dbReference type="RefSeq" id="XP_056841660.1"/>
    </source>
</evidence>
<dbReference type="RefSeq" id="XP_056841660.1">
    <property type="nucleotide sequence ID" value="XM_056985680.1"/>
</dbReference>
<dbReference type="GO" id="GO:0046872">
    <property type="term" value="F:metal ion binding"/>
    <property type="evidence" value="ECO:0007669"/>
    <property type="project" value="UniProtKB-KW"/>
</dbReference>
<dbReference type="GeneID" id="108837924"/>
<dbReference type="KEGG" id="rsz:108837924"/>
<dbReference type="RefSeq" id="XP_056841605.1">
    <property type="nucleotide sequence ID" value="XM_056985625.1"/>
</dbReference>
<dbReference type="OrthoDB" id="409330at2759"/>
<proteinExistence type="inferred from homology"/>
<organism evidence="5 8">
    <name type="scientific">Raphanus sativus</name>
    <name type="common">Radish</name>
    <name type="synonym">Raphanus raphanistrum var. sativus</name>
    <dbReference type="NCBI Taxonomy" id="3726"/>
    <lineage>
        <taxon>Eukaryota</taxon>
        <taxon>Viridiplantae</taxon>
        <taxon>Streptophyta</taxon>
        <taxon>Embryophyta</taxon>
        <taxon>Tracheophyta</taxon>
        <taxon>Spermatophyta</taxon>
        <taxon>Magnoliopsida</taxon>
        <taxon>eudicotyledons</taxon>
        <taxon>Gunneridae</taxon>
        <taxon>Pentapetalae</taxon>
        <taxon>rosids</taxon>
        <taxon>malvids</taxon>
        <taxon>Brassicales</taxon>
        <taxon>Brassicaceae</taxon>
        <taxon>Brassiceae</taxon>
        <taxon>Raphanus</taxon>
    </lineage>
</organism>
<evidence type="ECO:0000313" key="5">
    <source>
        <dbReference type="Proteomes" id="UP000504610"/>
    </source>
</evidence>
<accession>A0A9W3BQS8</accession>
<gene>
    <name evidence="6 7 8 9" type="primary">LOC108837924</name>
</gene>
<dbReference type="PANTHER" id="PTHR12103:SF22">
    <property type="entry name" value="HAD-SUPERFAMILY HYDROLASE, SUBFAMILY IG, 5'-NUCLEOTIDASE"/>
    <property type="match status" value="1"/>
</dbReference>
<dbReference type="GO" id="GO:0008253">
    <property type="term" value="F:5'-nucleotidase activity"/>
    <property type="evidence" value="ECO:0007669"/>
    <property type="project" value="TreeGrafter"/>
</dbReference>
<name>A0A9W3BQS8_RAPSA</name>
<keyword evidence="4" id="KW-0460">Magnesium</keyword>
<dbReference type="Proteomes" id="UP000504610">
    <property type="component" value="Chromosome 1"/>
</dbReference>
<dbReference type="AlphaFoldDB" id="A0A9W3BQS8"/>
<dbReference type="InterPro" id="IPR036412">
    <property type="entry name" value="HAD-like_sf"/>
</dbReference>
<keyword evidence="2" id="KW-0479">Metal-binding</keyword>
<reference evidence="6 7" key="2">
    <citation type="submission" date="2025-04" db="UniProtKB">
        <authorList>
            <consortium name="RefSeq"/>
        </authorList>
    </citation>
    <scope>IDENTIFICATION</scope>
    <source>
        <tissue evidence="6 7">Leaf</tissue>
    </source>
</reference>
<evidence type="ECO:0000313" key="6">
    <source>
        <dbReference type="RefSeq" id="XP_056841593.1"/>
    </source>
</evidence>
<reference evidence="5" key="1">
    <citation type="journal article" date="2019" name="Database">
        <title>The radish genome database (RadishGD): an integrated information resource for radish genomics.</title>
        <authorList>
            <person name="Yu H.J."/>
            <person name="Baek S."/>
            <person name="Lee Y.J."/>
            <person name="Cho A."/>
            <person name="Mun J.H."/>
        </authorList>
    </citation>
    <scope>NUCLEOTIDE SEQUENCE [LARGE SCALE GENOMIC DNA]</scope>
    <source>
        <strain evidence="5">cv. WK10039</strain>
    </source>
</reference>
<keyword evidence="3" id="KW-0378">Hydrolase</keyword>
<sequence length="361" mass="41607">MSKPKLFVDPVPELPLALLDQKEAGKRLLLITNSDYHYTDKMMKHSFNKFLPNVMDWRDLFDMVIVSARKPEFIQMSHPLYEVVTGEGLMRPCFKEVCTQMVEISPNVRGDEILYVDDHIYTDVSGSKVHLRWRTALICRELEEECTALICSRGHREELIELQNRKEVVGDLFNQIRLALQRRSKGRPAQTLAATNLDDQELTETTQKLLIVIQRLDDKICLMLESDGELFNKRFLLKRGNLPTFRRRLAAGTMYSISGFDVAKRAQNVRLSVSSFLIRFTDTTSFEKLIEPVSPLPQEGFRFRNQTELVGLANTNTQFPDIIGEITAVKTTVTEPPEDKNRVMATVKLEGHWLMILRFLM</sequence>
<dbReference type="Gene3D" id="3.40.50.1000">
    <property type="entry name" value="HAD superfamily/HAD-like"/>
    <property type="match status" value="1"/>
</dbReference>
<dbReference type="InterPro" id="IPR008380">
    <property type="entry name" value="HAD-SF_hydro_IG_5-nucl"/>
</dbReference>
<evidence type="ECO:0000256" key="4">
    <source>
        <dbReference type="ARBA" id="ARBA00022842"/>
    </source>
</evidence>
<dbReference type="Pfam" id="PF05761">
    <property type="entry name" value="5_nucleotid"/>
    <property type="match status" value="1"/>
</dbReference>
<evidence type="ECO:0000256" key="1">
    <source>
        <dbReference type="ARBA" id="ARBA00009589"/>
    </source>
</evidence>
<dbReference type="RefSeq" id="XP_056841593.1">
    <property type="nucleotide sequence ID" value="XM_056985613.1"/>
</dbReference>